<name>A0A0M7AZB6_9HYPH</name>
<sequence>MWRFFSNFNKQQSDLFTVSHWDNQALLWICFSFAAGIAAYVLLPVEPFWPFLVLTLLVCALFSVWRGYRDRLNPLILLGVAFWAGLTCATLRTAYVSAPRLGEEMNVSLTGRVLERLERANSVRLVLAVETINDRPIEDIVFPAKVRVSVPAATLANSGNRVRLRARLFPPSGPVLPGGYDFSFRAFFLQIGATGFSFGAPQLLSDGEMPVWQKADVLIQVLRQRIADRIATHLPAEQETALVVALLVGDRSGIDETQEENLRAAGLAHILAISGLHMALFAGGAYAAVLFLLALLPPLTLRWPIHKFAAVAALLAAIFYLAVSGASVATQRSFLMITLVFLGILVGRRGLTLRSVALAGLLLLLLAPERLFSPGFQMSFAAVICLVAVYETWRDRREPFAGKNRRQQKLPGRVGSTISNWMVGLVITALVAGLATGIIAAYHFGRVAPLGMLGNLLGMPVFTLLVMPMGVLAMIMMPFGLASLPLAAMSLGITLLLKIAAFVAELDGGAGAIGRLTAFEAFAFSIALFACLLLRGRWRSCALVPFTVGLILVLFSQPPDVQIAATGTRISARDINGDLNWLGGRRTFLVDVWYQTEGVPAHEIMSYKMKSPQKTCDPDGCVIKAYTARGGDEELERPPAPLLIAMPKSQKALALDCRYADLIVSDLIVPATCGAKLVIDGGTRQVRGAVSLWLSAEVLPEINSSPDTPATYDDTEIANAIHVAKIRYAIAAAPRPWHERGGVTRAELQ</sequence>
<evidence type="ECO:0000256" key="5">
    <source>
        <dbReference type="ARBA" id="ARBA00023136"/>
    </source>
</evidence>
<feature type="transmembrane region" description="Helical" evidence="6">
    <location>
        <begin position="49"/>
        <end position="68"/>
    </location>
</feature>
<dbReference type="InterPro" id="IPR025405">
    <property type="entry name" value="DUF4131"/>
</dbReference>
<feature type="domain" description="DUF4131" evidence="8">
    <location>
        <begin position="46"/>
        <end position="201"/>
    </location>
</feature>
<organism evidence="9 10">
    <name type="scientific">Roseibium album</name>
    <dbReference type="NCBI Taxonomy" id="311410"/>
    <lineage>
        <taxon>Bacteria</taxon>
        <taxon>Pseudomonadati</taxon>
        <taxon>Pseudomonadota</taxon>
        <taxon>Alphaproteobacteria</taxon>
        <taxon>Hyphomicrobiales</taxon>
        <taxon>Stappiaceae</taxon>
        <taxon>Roseibium</taxon>
    </lineage>
</organism>
<feature type="transmembrane region" description="Helical" evidence="6">
    <location>
        <begin position="182"/>
        <end position="204"/>
    </location>
</feature>
<dbReference type="Pfam" id="PF03772">
    <property type="entry name" value="Competence"/>
    <property type="match status" value="1"/>
</dbReference>
<dbReference type="InterPro" id="IPR004477">
    <property type="entry name" value="ComEC_N"/>
</dbReference>
<feature type="transmembrane region" description="Helical" evidence="6">
    <location>
        <begin position="484"/>
        <end position="504"/>
    </location>
</feature>
<dbReference type="Pfam" id="PF13567">
    <property type="entry name" value="DUF4131"/>
    <property type="match status" value="1"/>
</dbReference>
<keyword evidence="2" id="KW-1003">Cell membrane</keyword>
<dbReference type="NCBIfam" id="TIGR00360">
    <property type="entry name" value="ComEC_N-term"/>
    <property type="match status" value="1"/>
</dbReference>
<keyword evidence="4 6" id="KW-1133">Transmembrane helix</keyword>
<dbReference type="EMBL" id="CXWC01000004">
    <property type="protein sequence ID" value="CTQ68978.1"/>
    <property type="molecule type" value="Genomic_DNA"/>
</dbReference>
<dbReference type="GO" id="GO:0005886">
    <property type="term" value="C:plasma membrane"/>
    <property type="evidence" value="ECO:0007669"/>
    <property type="project" value="UniProtKB-SubCell"/>
</dbReference>
<accession>A0A0M7AZB6</accession>
<feature type="transmembrane region" description="Helical" evidence="6">
    <location>
        <begin position="270"/>
        <end position="296"/>
    </location>
</feature>
<evidence type="ECO:0000256" key="1">
    <source>
        <dbReference type="ARBA" id="ARBA00004651"/>
    </source>
</evidence>
<proteinExistence type="predicted"/>
<dbReference type="STRING" id="311410.LA5095_05706"/>
<feature type="transmembrane region" description="Helical" evidence="6">
    <location>
        <begin position="516"/>
        <end position="534"/>
    </location>
</feature>
<dbReference type="PANTHER" id="PTHR30619">
    <property type="entry name" value="DNA INTERNALIZATION/COMPETENCE PROTEIN COMEC/REC2"/>
    <property type="match status" value="1"/>
</dbReference>
<feature type="transmembrane region" description="Helical" evidence="6">
    <location>
        <begin position="541"/>
        <end position="558"/>
    </location>
</feature>
<feature type="domain" description="ComEC/Rec2-related protein" evidence="7">
    <location>
        <begin position="246"/>
        <end position="537"/>
    </location>
</feature>
<evidence type="ECO:0000259" key="8">
    <source>
        <dbReference type="Pfam" id="PF13567"/>
    </source>
</evidence>
<dbReference type="InterPro" id="IPR052159">
    <property type="entry name" value="Competence_DNA_uptake"/>
</dbReference>
<dbReference type="PANTHER" id="PTHR30619:SF1">
    <property type="entry name" value="RECOMBINATION PROTEIN 2"/>
    <property type="match status" value="1"/>
</dbReference>
<evidence type="ECO:0000256" key="3">
    <source>
        <dbReference type="ARBA" id="ARBA00022692"/>
    </source>
</evidence>
<feature type="transmembrane region" description="Helical" evidence="6">
    <location>
        <begin position="25"/>
        <end position="43"/>
    </location>
</feature>
<keyword evidence="10" id="KW-1185">Reference proteome</keyword>
<feature type="transmembrane region" description="Helical" evidence="6">
    <location>
        <begin position="351"/>
        <end position="368"/>
    </location>
</feature>
<feature type="transmembrane region" description="Helical" evidence="6">
    <location>
        <begin position="308"/>
        <end position="330"/>
    </location>
</feature>
<gene>
    <name evidence="9" type="ORF">LA5096_01975</name>
</gene>
<comment type="subcellular location">
    <subcellularLocation>
        <location evidence="1">Cell membrane</location>
        <topology evidence="1">Multi-pass membrane protein</topology>
    </subcellularLocation>
</comment>
<protein>
    <submittedName>
        <fullName evidence="9">ComEC family competence protein</fullName>
    </submittedName>
</protein>
<keyword evidence="3 6" id="KW-0812">Transmembrane</keyword>
<reference evidence="10" key="1">
    <citation type="submission" date="2015-07" db="EMBL/GenBank/DDBJ databases">
        <authorList>
            <person name="Rodrigo-Torres Lidia"/>
            <person name="Arahal R.David."/>
        </authorList>
    </citation>
    <scope>NUCLEOTIDE SEQUENCE [LARGE SCALE GENOMIC DNA]</scope>
    <source>
        <strain evidence="10">CECT 5096</strain>
    </source>
</reference>
<dbReference type="AlphaFoldDB" id="A0A0M7AZB6"/>
<evidence type="ECO:0000259" key="7">
    <source>
        <dbReference type="Pfam" id="PF03772"/>
    </source>
</evidence>
<feature type="transmembrane region" description="Helical" evidence="6">
    <location>
        <begin position="414"/>
        <end position="444"/>
    </location>
</feature>
<feature type="transmembrane region" description="Helical" evidence="6">
    <location>
        <begin position="374"/>
        <end position="393"/>
    </location>
</feature>
<evidence type="ECO:0000313" key="9">
    <source>
        <dbReference type="EMBL" id="CTQ68978.1"/>
    </source>
</evidence>
<dbReference type="Proteomes" id="UP000049983">
    <property type="component" value="Unassembled WGS sequence"/>
</dbReference>
<feature type="transmembrane region" description="Helical" evidence="6">
    <location>
        <begin position="456"/>
        <end position="477"/>
    </location>
</feature>
<keyword evidence="5 6" id="KW-0472">Membrane</keyword>
<evidence type="ECO:0000256" key="4">
    <source>
        <dbReference type="ARBA" id="ARBA00022989"/>
    </source>
</evidence>
<evidence type="ECO:0000256" key="6">
    <source>
        <dbReference type="SAM" id="Phobius"/>
    </source>
</evidence>
<evidence type="ECO:0000256" key="2">
    <source>
        <dbReference type="ARBA" id="ARBA00022475"/>
    </source>
</evidence>
<feature type="transmembrane region" description="Helical" evidence="6">
    <location>
        <begin position="75"/>
        <end position="95"/>
    </location>
</feature>
<evidence type="ECO:0000313" key="10">
    <source>
        <dbReference type="Proteomes" id="UP000049983"/>
    </source>
</evidence>